<dbReference type="EMBL" id="BTRK01000003">
    <property type="protein sequence ID" value="GMR43613.1"/>
    <property type="molecule type" value="Genomic_DNA"/>
</dbReference>
<proteinExistence type="predicted"/>
<reference evidence="2" key="2">
    <citation type="submission" date="2023-06" db="EMBL/GenBank/DDBJ databases">
        <title>Genome assembly of Pristionchus species.</title>
        <authorList>
            <person name="Yoshida K."/>
            <person name="Sommer R.J."/>
        </authorList>
    </citation>
    <scope>NUCLEOTIDE SEQUENCE</scope>
    <source>
        <strain evidence="2 4">RS5460</strain>
    </source>
</reference>
<evidence type="ECO:0000313" key="3">
    <source>
        <dbReference type="EMBL" id="GMR43613.1"/>
    </source>
</evidence>
<comment type="caution">
    <text evidence="2">The sequence shown here is derived from an EMBL/GenBank/DDBJ whole genome shotgun (WGS) entry which is preliminary data.</text>
</comment>
<gene>
    <name evidence="2" type="ORF">PMAYCL1PPCAC_13807</name>
    <name evidence="3" type="ORF">PMAYCL1PPCAC_13808</name>
</gene>
<keyword evidence="4" id="KW-1185">Reference proteome</keyword>
<dbReference type="Proteomes" id="UP001328107">
    <property type="component" value="Unassembled WGS sequence"/>
</dbReference>
<dbReference type="EMBL" id="BTRK01000003">
    <property type="protein sequence ID" value="GMR43612.1"/>
    <property type="molecule type" value="Genomic_DNA"/>
</dbReference>
<dbReference type="AlphaFoldDB" id="A0AAN4ZLS4"/>
<feature type="region of interest" description="Disordered" evidence="1">
    <location>
        <begin position="1"/>
        <end position="20"/>
    </location>
</feature>
<evidence type="ECO:0000256" key="1">
    <source>
        <dbReference type="SAM" id="MobiDB-lite"/>
    </source>
</evidence>
<sequence length="96" mass="11082">FPSRSSSPRTYPSCSQNSSTPPCAWIQACWASFRFCMLRGENKHHLETRFHLIADFRSPKRDYRAAHSERMVSIPKTSADRHCVGWATLGTVIMHW</sequence>
<name>A0AAN4ZLS4_9BILA</name>
<feature type="non-terminal residue" evidence="2">
    <location>
        <position position="1"/>
    </location>
</feature>
<reference evidence="4" key="1">
    <citation type="submission" date="2022-10" db="EMBL/GenBank/DDBJ databases">
        <title>Genome assembly of Pristionchus species.</title>
        <authorList>
            <person name="Yoshida K."/>
            <person name="Sommer R.J."/>
        </authorList>
    </citation>
    <scope>NUCLEOTIDE SEQUENCE [LARGE SCALE GENOMIC DNA]</scope>
    <source>
        <strain evidence="4">RS5460</strain>
    </source>
</reference>
<accession>A0AAN4ZLS4</accession>
<evidence type="ECO:0000313" key="4">
    <source>
        <dbReference type="Proteomes" id="UP001328107"/>
    </source>
</evidence>
<evidence type="ECO:0000313" key="2">
    <source>
        <dbReference type="EMBL" id="GMR43612.1"/>
    </source>
</evidence>
<feature type="compositionally biased region" description="Low complexity" evidence="1">
    <location>
        <begin position="1"/>
        <end position="15"/>
    </location>
</feature>
<feature type="non-terminal residue" evidence="2">
    <location>
        <position position="96"/>
    </location>
</feature>
<protein>
    <submittedName>
        <fullName evidence="2">Uncharacterized protein</fullName>
    </submittedName>
</protein>
<organism evidence="2 4">
    <name type="scientific">Pristionchus mayeri</name>
    <dbReference type="NCBI Taxonomy" id="1317129"/>
    <lineage>
        <taxon>Eukaryota</taxon>
        <taxon>Metazoa</taxon>
        <taxon>Ecdysozoa</taxon>
        <taxon>Nematoda</taxon>
        <taxon>Chromadorea</taxon>
        <taxon>Rhabditida</taxon>
        <taxon>Rhabditina</taxon>
        <taxon>Diplogasteromorpha</taxon>
        <taxon>Diplogasteroidea</taxon>
        <taxon>Neodiplogasteridae</taxon>
        <taxon>Pristionchus</taxon>
    </lineage>
</organism>